<name>A0A8X6V7Y8_TRICX</name>
<comment type="caution">
    <text evidence="1">The sequence shown here is derived from an EMBL/GenBank/DDBJ whole genome shotgun (WGS) entry which is preliminary data.</text>
</comment>
<evidence type="ECO:0000313" key="1">
    <source>
        <dbReference type="EMBL" id="GFY08257.1"/>
    </source>
</evidence>
<organism evidence="1 2">
    <name type="scientific">Trichonephila clavipes</name>
    <name type="common">Golden silk orbweaver</name>
    <name type="synonym">Nephila clavipes</name>
    <dbReference type="NCBI Taxonomy" id="2585209"/>
    <lineage>
        <taxon>Eukaryota</taxon>
        <taxon>Metazoa</taxon>
        <taxon>Ecdysozoa</taxon>
        <taxon>Arthropoda</taxon>
        <taxon>Chelicerata</taxon>
        <taxon>Arachnida</taxon>
        <taxon>Araneae</taxon>
        <taxon>Araneomorphae</taxon>
        <taxon>Entelegynae</taxon>
        <taxon>Araneoidea</taxon>
        <taxon>Nephilidae</taxon>
        <taxon>Trichonephila</taxon>
    </lineage>
</organism>
<keyword evidence="1" id="KW-0548">Nucleotidyltransferase</keyword>
<evidence type="ECO:0000313" key="2">
    <source>
        <dbReference type="Proteomes" id="UP000887159"/>
    </source>
</evidence>
<reference evidence="1" key="1">
    <citation type="submission" date="2020-08" db="EMBL/GenBank/DDBJ databases">
        <title>Multicomponent nature underlies the extraordinary mechanical properties of spider dragline silk.</title>
        <authorList>
            <person name="Kono N."/>
            <person name="Nakamura H."/>
            <person name="Mori M."/>
            <person name="Yoshida Y."/>
            <person name="Ohtoshi R."/>
            <person name="Malay A.D."/>
            <person name="Moran D.A.P."/>
            <person name="Tomita M."/>
            <person name="Numata K."/>
            <person name="Arakawa K."/>
        </authorList>
    </citation>
    <scope>NUCLEOTIDE SEQUENCE</scope>
</reference>
<proteinExistence type="predicted"/>
<keyword evidence="1" id="KW-0695">RNA-directed DNA polymerase</keyword>
<dbReference type="AlphaFoldDB" id="A0A8X6V7Y8"/>
<keyword evidence="1" id="KW-0808">Transferase</keyword>
<gene>
    <name evidence="1" type="primary">RTase_270</name>
    <name evidence="1" type="ORF">TNCV_1356641</name>
</gene>
<dbReference type="Proteomes" id="UP000887159">
    <property type="component" value="Unassembled WGS sequence"/>
</dbReference>
<dbReference type="EMBL" id="BMAU01021280">
    <property type="protein sequence ID" value="GFY08257.1"/>
    <property type="molecule type" value="Genomic_DNA"/>
</dbReference>
<accession>A0A8X6V7Y8</accession>
<protein>
    <submittedName>
        <fullName evidence="1">Putative RNA-directed DNA polymerase from transposon BS</fullName>
    </submittedName>
</protein>
<dbReference type="GO" id="GO:0003964">
    <property type="term" value="F:RNA-directed DNA polymerase activity"/>
    <property type="evidence" value="ECO:0007669"/>
    <property type="project" value="UniProtKB-KW"/>
</dbReference>
<sequence>MLEKAQYFALKTPFLQSAFSSDISILLQRATIYFGRKLHQVIFTQHLALRAGKRIKILKYISSRDWVLSKTLMFPSFPILCCSSDSILQKLERVQLSAARIITGLRNSCPKDIVLHEANLLLLSLRRNSFLVKYHSKFSSLGFQNRTSKFLES</sequence>
<keyword evidence="2" id="KW-1185">Reference proteome</keyword>